<dbReference type="PANTHER" id="PTHR34415">
    <property type="entry name" value="INTEGRASE CATALYTIC DOMAIN-CONTAINING PROTEIN"/>
    <property type="match status" value="1"/>
</dbReference>
<dbReference type="Proteomes" id="UP000801492">
    <property type="component" value="Unassembled WGS sequence"/>
</dbReference>
<accession>A0A8K0CWJ6</accession>
<organism evidence="1 2">
    <name type="scientific">Ignelater luminosus</name>
    <name type="common">Cucubano</name>
    <name type="synonym">Pyrophorus luminosus</name>
    <dbReference type="NCBI Taxonomy" id="2038154"/>
    <lineage>
        <taxon>Eukaryota</taxon>
        <taxon>Metazoa</taxon>
        <taxon>Ecdysozoa</taxon>
        <taxon>Arthropoda</taxon>
        <taxon>Hexapoda</taxon>
        <taxon>Insecta</taxon>
        <taxon>Pterygota</taxon>
        <taxon>Neoptera</taxon>
        <taxon>Endopterygota</taxon>
        <taxon>Coleoptera</taxon>
        <taxon>Polyphaga</taxon>
        <taxon>Elateriformia</taxon>
        <taxon>Elateroidea</taxon>
        <taxon>Elateridae</taxon>
        <taxon>Agrypninae</taxon>
        <taxon>Pyrophorini</taxon>
        <taxon>Ignelater</taxon>
    </lineage>
</organism>
<sequence>MEAEQDVLQGVQQELVKLNMIYDLDEKPCRYTALINIECESNDVHASDEDNVKEPCCSREPNKTPIATRQTVRANVIEMSPIDEKELATVQSIYSDDGEACCSKQCNKQLPKNFLSAYFKAGRKRSSFESNDEKTGIQTNFLIDEANDIGKGPNATISMLHHYLETHPSVDTLIVFADNCMSQNKNNGLYITRYHHFTFIGKKVFCKQIVHSEEEEFHLQIFSSPHGNLPPVIQPAGLYLERQSGIYISTPDQCDKQDLVAPKPEVELNKNKRQKKE</sequence>
<name>A0A8K0CWJ6_IGNLU</name>
<dbReference type="OrthoDB" id="8030500at2759"/>
<gene>
    <name evidence="1" type="ORF">ILUMI_11115</name>
</gene>
<dbReference type="EMBL" id="VTPC01006285">
    <property type="protein sequence ID" value="KAF2895058.1"/>
    <property type="molecule type" value="Genomic_DNA"/>
</dbReference>
<dbReference type="PANTHER" id="PTHR34415:SF1">
    <property type="entry name" value="INTEGRASE CATALYTIC DOMAIN-CONTAINING PROTEIN"/>
    <property type="match status" value="1"/>
</dbReference>
<evidence type="ECO:0000313" key="1">
    <source>
        <dbReference type="EMBL" id="KAF2895058.1"/>
    </source>
</evidence>
<reference evidence="1" key="1">
    <citation type="submission" date="2019-08" db="EMBL/GenBank/DDBJ databases">
        <title>The genome of the North American firefly Photinus pyralis.</title>
        <authorList>
            <consortium name="Photinus pyralis genome working group"/>
            <person name="Fallon T.R."/>
            <person name="Sander Lower S.E."/>
            <person name="Weng J.-K."/>
        </authorList>
    </citation>
    <scope>NUCLEOTIDE SEQUENCE</scope>
    <source>
        <strain evidence="1">TRF0915ILg1</strain>
        <tissue evidence="1">Whole body</tissue>
    </source>
</reference>
<evidence type="ECO:0000313" key="2">
    <source>
        <dbReference type="Proteomes" id="UP000801492"/>
    </source>
</evidence>
<protein>
    <submittedName>
        <fullName evidence="1">Uncharacterized protein</fullName>
    </submittedName>
</protein>
<keyword evidence="2" id="KW-1185">Reference proteome</keyword>
<dbReference type="AlphaFoldDB" id="A0A8K0CWJ6"/>
<proteinExistence type="predicted"/>
<comment type="caution">
    <text evidence="1">The sequence shown here is derived from an EMBL/GenBank/DDBJ whole genome shotgun (WGS) entry which is preliminary data.</text>
</comment>